<proteinExistence type="predicted"/>
<protein>
    <submittedName>
        <fullName evidence="1">Uncharacterized protein</fullName>
    </submittedName>
</protein>
<dbReference type="Proteomes" id="UP001152302">
    <property type="component" value="Unassembled WGS sequence"/>
</dbReference>
<gene>
    <name evidence="1" type="ORF">M4L21_13620</name>
</gene>
<accession>A0A9X4R1X7</accession>
<organism evidence="1 2">
    <name type="scientific">Staphylococcus equorum</name>
    <dbReference type="NCBI Taxonomy" id="246432"/>
    <lineage>
        <taxon>Bacteria</taxon>
        <taxon>Bacillati</taxon>
        <taxon>Bacillota</taxon>
        <taxon>Bacilli</taxon>
        <taxon>Bacillales</taxon>
        <taxon>Staphylococcaceae</taxon>
        <taxon>Staphylococcus</taxon>
    </lineage>
</organism>
<dbReference type="AlphaFoldDB" id="A0A9X4R1X7"/>
<name>A0A9X4R1X7_9STAP</name>
<evidence type="ECO:0000313" key="2">
    <source>
        <dbReference type="Proteomes" id="UP001152302"/>
    </source>
</evidence>
<dbReference type="EMBL" id="JAMBPX010000011">
    <property type="protein sequence ID" value="MDG0860367.1"/>
    <property type="molecule type" value="Genomic_DNA"/>
</dbReference>
<sequence>MNENKEIENLLIRLSGVSRDITKSVNFSGNITKKQIKERETVIKKLSQKLNLDPEYLTEKLNL</sequence>
<evidence type="ECO:0000313" key="1">
    <source>
        <dbReference type="EMBL" id="MDG0860367.1"/>
    </source>
</evidence>
<reference evidence="1" key="1">
    <citation type="submission" date="2022-05" db="EMBL/GenBank/DDBJ databases">
        <title>Comparative genomics of Staphylococcus equorum isolates.</title>
        <authorList>
            <person name="Luelf R.H."/>
        </authorList>
    </citation>
    <scope>NUCLEOTIDE SEQUENCE</scope>
    <source>
        <strain evidence="1">TMW 2.2343</strain>
    </source>
</reference>
<dbReference type="RefSeq" id="WP_277595886.1">
    <property type="nucleotide sequence ID" value="NZ_JAMBPX010000011.1"/>
</dbReference>
<comment type="caution">
    <text evidence="1">The sequence shown here is derived from an EMBL/GenBank/DDBJ whole genome shotgun (WGS) entry which is preliminary data.</text>
</comment>